<feature type="compositionally biased region" description="Basic and acidic residues" evidence="1">
    <location>
        <begin position="35"/>
        <end position="44"/>
    </location>
</feature>
<dbReference type="RefSeq" id="WP_201814530.1">
    <property type="nucleotide sequence ID" value="NZ_JAERRH010000002.1"/>
</dbReference>
<dbReference type="Proteomes" id="UP000621386">
    <property type="component" value="Unassembled WGS sequence"/>
</dbReference>
<gene>
    <name evidence="2" type="ORF">JK361_05610</name>
</gene>
<comment type="caution">
    <text evidence="2">The sequence shown here is derived from an EMBL/GenBank/DDBJ whole genome shotgun (WGS) entry which is preliminary data.</text>
</comment>
<sequence length="340" mass="36328">MADELELLRCADPVPADDPRFRDGPLDPRAERRLARLLDQEPAPRRSRLLSLPPGRTPRARLAWGLAATAVVLALALDAVLGGPSAPPAVAAPRPLTVHARTAPVPLADMAALADAAAAGGSPRLRKGSHVQSWSLGMSDDKPPVTLPQERVVVWRADATHTELVVATDPRRPGRPVLSDEGGEPREVADGHVISRTTFPPMWSDAPPEGPPPHTAGALRAYLTEVARPGTGPGTAPLSTAELLDATAELLDHWTLGARESAALVRLLAKAEGLRPVGEVTDRLGRPGHAYAYDARGIRHLLILEPRTGAVLGMEDTFTEDDPEYGVRAGDVMDYRAWMR</sequence>
<evidence type="ECO:0000256" key="1">
    <source>
        <dbReference type="SAM" id="MobiDB-lite"/>
    </source>
</evidence>
<feature type="region of interest" description="Disordered" evidence="1">
    <location>
        <begin position="35"/>
        <end position="54"/>
    </location>
</feature>
<evidence type="ECO:0000313" key="2">
    <source>
        <dbReference type="EMBL" id="MBL1104085.1"/>
    </source>
</evidence>
<dbReference type="InterPro" id="IPR047789">
    <property type="entry name" value="CU044_5270-like"/>
</dbReference>
<reference evidence="2 3" key="1">
    <citation type="submission" date="2021-01" db="EMBL/GenBank/DDBJ databases">
        <title>WGS of actinomycetes isolated from Thailand.</title>
        <authorList>
            <person name="Thawai C."/>
        </authorList>
    </citation>
    <scope>NUCLEOTIDE SEQUENCE [LARGE SCALE GENOMIC DNA]</scope>
    <source>
        <strain evidence="2 3">CH5-8</strain>
    </source>
</reference>
<accession>A0ABS1NVZ9</accession>
<evidence type="ECO:0000313" key="3">
    <source>
        <dbReference type="Proteomes" id="UP000621386"/>
    </source>
</evidence>
<dbReference type="NCBIfam" id="NF038083">
    <property type="entry name" value="CU044_5270_fam"/>
    <property type="match status" value="1"/>
</dbReference>
<proteinExistence type="predicted"/>
<organism evidence="2 3">
    <name type="scientific">Streptomyces musisoli</name>
    <dbReference type="NCBI Taxonomy" id="2802280"/>
    <lineage>
        <taxon>Bacteria</taxon>
        <taxon>Bacillati</taxon>
        <taxon>Actinomycetota</taxon>
        <taxon>Actinomycetes</taxon>
        <taxon>Kitasatosporales</taxon>
        <taxon>Streptomycetaceae</taxon>
        <taxon>Streptomyces</taxon>
    </lineage>
</organism>
<protein>
    <submittedName>
        <fullName evidence="2">CU044_5270 family protein</fullName>
    </submittedName>
</protein>
<keyword evidence="3" id="KW-1185">Reference proteome</keyword>
<dbReference type="EMBL" id="JAERRH010000002">
    <property type="protein sequence ID" value="MBL1104085.1"/>
    <property type="molecule type" value="Genomic_DNA"/>
</dbReference>
<name>A0ABS1NVZ9_9ACTN</name>